<keyword evidence="6" id="KW-1185">Reference proteome</keyword>
<dbReference type="SMART" id="SM00448">
    <property type="entry name" value="REC"/>
    <property type="match status" value="1"/>
</dbReference>
<proteinExistence type="predicted"/>
<evidence type="ECO:0000313" key="6">
    <source>
        <dbReference type="Proteomes" id="UP001642464"/>
    </source>
</evidence>
<dbReference type="InterPro" id="IPR050595">
    <property type="entry name" value="Bact_response_regulator"/>
</dbReference>
<dbReference type="InterPro" id="IPR006675">
    <property type="entry name" value="HDIG_dom"/>
</dbReference>
<feature type="modified residue" description="4-aspartylphosphate" evidence="2">
    <location>
        <position position="206"/>
    </location>
</feature>
<name>A0ABP0P440_9DINO</name>
<gene>
    <name evidence="5" type="ORF">SCF082_LOCUS34781</name>
</gene>
<dbReference type="InterPro" id="IPR001789">
    <property type="entry name" value="Sig_transdc_resp-reg_receiver"/>
</dbReference>
<feature type="domain" description="HDOD" evidence="4">
    <location>
        <begin position="1"/>
        <end position="84"/>
    </location>
</feature>
<evidence type="ECO:0000259" key="4">
    <source>
        <dbReference type="PROSITE" id="PS51833"/>
    </source>
</evidence>
<dbReference type="Pfam" id="PF08668">
    <property type="entry name" value="HDOD"/>
    <property type="match status" value="1"/>
</dbReference>
<dbReference type="Pfam" id="PF00072">
    <property type="entry name" value="Response_reg"/>
    <property type="match status" value="1"/>
</dbReference>
<dbReference type="PROSITE" id="PS50110">
    <property type="entry name" value="RESPONSE_REGULATORY"/>
    <property type="match status" value="1"/>
</dbReference>
<dbReference type="Proteomes" id="UP001642464">
    <property type="component" value="Unassembled WGS sequence"/>
</dbReference>
<evidence type="ECO:0000313" key="5">
    <source>
        <dbReference type="EMBL" id="CAK9069470.1"/>
    </source>
</evidence>
<dbReference type="InterPro" id="IPR011006">
    <property type="entry name" value="CheY-like_superfamily"/>
</dbReference>
<dbReference type="Gene3D" id="3.40.50.2300">
    <property type="match status" value="1"/>
</dbReference>
<dbReference type="SUPFAM" id="SSF52172">
    <property type="entry name" value="CheY-like"/>
    <property type="match status" value="1"/>
</dbReference>
<feature type="non-terminal residue" evidence="5">
    <location>
        <position position="1"/>
    </location>
</feature>
<evidence type="ECO:0000259" key="3">
    <source>
        <dbReference type="PROSITE" id="PS50110"/>
    </source>
</evidence>
<sequence length="277" mass="30998">HKFDQPSLAFLCGLLRDIGKLALDSFYGSSYLSLLDQRSGTGATFVEQEHRSLGFDHATVGAELVRRWNFPDRVAFAIEHHHAPPKLDENHDDLCDLVHTADTICLWAGIGTGVDGLEYRLSQHVREGLGIDRRSAERLIATVWQKLSSGMNCNVLIVDDSAILRKAIRKVVRLAGIEDDRIHDAGNGQEALEVLETVWIDLVLLDMNMPVMDGEQFATELRKNPDLADVAIVVVSTEANKNRLDRMRELGVIDVLRKPFEPEDLHRLIPKVLGVKL</sequence>
<keyword evidence="1 2" id="KW-0597">Phosphoprotein</keyword>
<dbReference type="SUPFAM" id="SSF109604">
    <property type="entry name" value="HD-domain/PDEase-like"/>
    <property type="match status" value="1"/>
</dbReference>
<organism evidence="5 6">
    <name type="scientific">Durusdinium trenchii</name>
    <dbReference type="NCBI Taxonomy" id="1381693"/>
    <lineage>
        <taxon>Eukaryota</taxon>
        <taxon>Sar</taxon>
        <taxon>Alveolata</taxon>
        <taxon>Dinophyceae</taxon>
        <taxon>Suessiales</taxon>
        <taxon>Symbiodiniaceae</taxon>
        <taxon>Durusdinium</taxon>
    </lineage>
</organism>
<accession>A0ABP0P440</accession>
<dbReference type="CDD" id="cd17546">
    <property type="entry name" value="REC_hyHK_CKI1_RcsC-like"/>
    <property type="match status" value="1"/>
</dbReference>
<dbReference type="PANTHER" id="PTHR44591:SF3">
    <property type="entry name" value="RESPONSE REGULATORY DOMAIN-CONTAINING PROTEIN"/>
    <property type="match status" value="1"/>
</dbReference>
<dbReference type="Gene3D" id="1.10.3210.10">
    <property type="entry name" value="Hypothetical protein af1432"/>
    <property type="match status" value="1"/>
</dbReference>
<protein>
    <submittedName>
        <fullName evidence="5">Cyclic di-GMP phosphodiesterase response regulator RpfG</fullName>
    </submittedName>
</protein>
<comment type="caution">
    <text evidence="5">The sequence shown here is derived from an EMBL/GenBank/DDBJ whole genome shotgun (WGS) entry which is preliminary data.</text>
</comment>
<dbReference type="InterPro" id="IPR013976">
    <property type="entry name" value="HDOD"/>
</dbReference>
<evidence type="ECO:0000256" key="2">
    <source>
        <dbReference type="PROSITE-ProRule" id="PRU00169"/>
    </source>
</evidence>
<dbReference type="PROSITE" id="PS51833">
    <property type="entry name" value="HDOD"/>
    <property type="match status" value="1"/>
</dbReference>
<feature type="domain" description="Response regulatory" evidence="3">
    <location>
        <begin position="154"/>
        <end position="273"/>
    </location>
</feature>
<evidence type="ECO:0000256" key="1">
    <source>
        <dbReference type="ARBA" id="ARBA00022553"/>
    </source>
</evidence>
<dbReference type="NCBIfam" id="TIGR00277">
    <property type="entry name" value="HDIG"/>
    <property type="match status" value="1"/>
</dbReference>
<dbReference type="EMBL" id="CAXAMM010032229">
    <property type="protein sequence ID" value="CAK9069470.1"/>
    <property type="molecule type" value="Genomic_DNA"/>
</dbReference>
<reference evidence="5 6" key="1">
    <citation type="submission" date="2024-02" db="EMBL/GenBank/DDBJ databases">
        <authorList>
            <person name="Chen Y."/>
            <person name="Shah S."/>
            <person name="Dougan E. K."/>
            <person name="Thang M."/>
            <person name="Chan C."/>
        </authorList>
    </citation>
    <scope>NUCLEOTIDE SEQUENCE [LARGE SCALE GENOMIC DNA]</scope>
</reference>
<dbReference type="PANTHER" id="PTHR44591">
    <property type="entry name" value="STRESS RESPONSE REGULATOR PROTEIN 1"/>
    <property type="match status" value="1"/>
</dbReference>